<protein>
    <recommendedName>
        <fullName evidence="4">ribose-phosphate diphosphokinase</fullName>
        <ecNumber evidence="4">2.7.6.1</ecNumber>
    </recommendedName>
</protein>
<dbReference type="EnsemblPlants" id="EMT26772">
    <property type="protein sequence ID" value="EMT26772"/>
    <property type="gene ID" value="F775_17699"/>
</dbReference>
<evidence type="ECO:0000256" key="5">
    <source>
        <dbReference type="ARBA" id="ARBA00022679"/>
    </source>
</evidence>
<sequence>MTRDRPFLLCVDALCISFYETIHPRRLDKQDDEIDRSYYVWVHYVSPFTKLSTLDVSTKHPDRKPPIGRPTPIIDHSEMMRKDMTIGSAIKRIAQEDERDQGQDHDHVIVVAGDQGEGEGEETTMDGSVDWNGSPCLRAKSGGWPAGLLILLNQALATMAVNGVSINLVTFMRVVMQLDNANAAKYVSNWSGTTYVFSIVGAIIADSYWGRYKSCIIFQLIFLAGLVELAISSYFFLHNFSCESESGDTKTCRTPSAAEIAIFYVAIYKIALGNGAYQPTNTTFGADQFDEEHTKEKRSKTAFYGYFFVANNLGSLVAVTFLTYIEDKGSWAAAFVISAAASLLGLLLFAAGTKRFRHFMPCGNPAATVGNVLVAATKKRHLTIPTQVEKLYELDGTHSVNGGKKIAHTPGYRFLDKAAVIEDPSILLPGEQPASRPRRLYTVTQVEQVKCILRLIPIWLCSIIYSTTYSQMSSVFIEQAQAMDNTLNKFTIPAAGIGIFEIIGVTSFVFIYTFCIAKPLSKRSKEPTELQRMGIGLVISTAAMIAAALVERQRLKHADHYRLSVLWQIPQYLLIGASEVFMYVTMTEFFNDQLPDGMRSLGSAMSGASMSAGSYANSLIVSLNLNQGHVDRFFFLIAALNAADLALFVLLAKRYRGVAKPAAAVVAVGSIKVHVQPAGTVVHVQPPPGTVHQPVILDYLASKTICPNDVVVVSPDVGGVARARAFAKKLSDAPLAIVDKRRLGHNQAEVMNLIGDVRGKVAVMVDDMIDTAGTMHKGAELLHREGARAVYACSTHAVLSPPAVERLSGGLFQEVIITNTVPVPPDQRFPQLTVLSVANLLGETIWRVHDECSVSSIFQ</sequence>
<dbReference type="FunFam" id="3.40.50.2020:FF:000002">
    <property type="entry name" value="Ribose-phosphate pyrophosphokinase"/>
    <property type="match status" value="1"/>
</dbReference>
<evidence type="ECO:0000256" key="1">
    <source>
        <dbReference type="ARBA" id="ARBA00004141"/>
    </source>
</evidence>
<dbReference type="GO" id="GO:0016020">
    <property type="term" value="C:membrane"/>
    <property type="evidence" value="ECO:0007669"/>
    <property type="project" value="UniProtKB-SubCell"/>
</dbReference>
<keyword evidence="14" id="KW-0472">Membrane</keyword>
<comment type="similarity">
    <text evidence="2">Belongs to the major facilitator superfamily. Proton-dependent oligopeptide transporter (POT/PTR) (TC 2.A.17) family.</text>
</comment>
<evidence type="ECO:0000256" key="9">
    <source>
        <dbReference type="ARBA" id="ARBA00022741"/>
    </source>
</evidence>
<keyword evidence="10" id="KW-0418">Kinase</keyword>
<dbReference type="GO" id="GO:0016301">
    <property type="term" value="F:kinase activity"/>
    <property type="evidence" value="ECO:0007669"/>
    <property type="project" value="UniProtKB-KW"/>
</dbReference>
<dbReference type="GO" id="GO:0000287">
    <property type="term" value="F:magnesium ion binding"/>
    <property type="evidence" value="ECO:0007669"/>
    <property type="project" value="InterPro"/>
</dbReference>
<reference evidence="16" key="1">
    <citation type="submission" date="2015-06" db="UniProtKB">
        <authorList>
            <consortium name="EnsemblPlants"/>
        </authorList>
    </citation>
    <scope>IDENTIFICATION</scope>
</reference>
<evidence type="ECO:0000256" key="2">
    <source>
        <dbReference type="ARBA" id="ARBA00005982"/>
    </source>
</evidence>
<evidence type="ECO:0000256" key="8">
    <source>
        <dbReference type="ARBA" id="ARBA00022727"/>
    </source>
</evidence>
<dbReference type="InterPro" id="IPR000109">
    <property type="entry name" value="POT_fam"/>
</dbReference>
<evidence type="ECO:0000256" key="6">
    <source>
        <dbReference type="ARBA" id="ARBA00022692"/>
    </source>
</evidence>
<evidence type="ECO:0000313" key="16">
    <source>
        <dbReference type="EnsemblPlants" id="EMT26772"/>
    </source>
</evidence>
<comment type="catalytic activity">
    <reaction evidence="15">
        <text>D-ribose 5-phosphate + ATP = 5-phospho-alpha-D-ribose 1-diphosphate + AMP + H(+)</text>
        <dbReference type="Rhea" id="RHEA:15609"/>
        <dbReference type="ChEBI" id="CHEBI:15378"/>
        <dbReference type="ChEBI" id="CHEBI:30616"/>
        <dbReference type="ChEBI" id="CHEBI:58017"/>
        <dbReference type="ChEBI" id="CHEBI:78346"/>
        <dbReference type="ChEBI" id="CHEBI:456215"/>
        <dbReference type="EC" id="2.7.6.1"/>
    </reaction>
</comment>
<organism evidence="16">
    <name type="scientific">Aegilops tauschii</name>
    <name type="common">Tausch's goatgrass</name>
    <name type="synonym">Aegilops squarrosa</name>
    <dbReference type="NCBI Taxonomy" id="37682"/>
    <lineage>
        <taxon>Eukaryota</taxon>
        <taxon>Viridiplantae</taxon>
        <taxon>Streptophyta</taxon>
        <taxon>Embryophyta</taxon>
        <taxon>Tracheophyta</taxon>
        <taxon>Spermatophyta</taxon>
        <taxon>Magnoliopsida</taxon>
        <taxon>Liliopsida</taxon>
        <taxon>Poales</taxon>
        <taxon>Poaceae</taxon>
        <taxon>BOP clade</taxon>
        <taxon>Pooideae</taxon>
        <taxon>Triticodae</taxon>
        <taxon>Triticeae</taxon>
        <taxon>Triticinae</taxon>
        <taxon>Aegilops</taxon>
    </lineage>
</organism>
<keyword evidence="7" id="KW-0479">Metal-binding</keyword>
<keyword evidence="8" id="KW-0545">Nucleotide biosynthesis</keyword>
<dbReference type="PANTHER" id="PTHR11654">
    <property type="entry name" value="OLIGOPEPTIDE TRANSPORTER-RELATED"/>
    <property type="match status" value="1"/>
</dbReference>
<dbReference type="GO" id="GO:0009165">
    <property type="term" value="P:nucleotide biosynthetic process"/>
    <property type="evidence" value="ECO:0007669"/>
    <property type="project" value="UniProtKB-KW"/>
</dbReference>
<dbReference type="GO" id="GO:0005524">
    <property type="term" value="F:ATP binding"/>
    <property type="evidence" value="ECO:0007669"/>
    <property type="project" value="UniProtKB-KW"/>
</dbReference>
<dbReference type="Pfam" id="PF00854">
    <property type="entry name" value="PTR2"/>
    <property type="match status" value="1"/>
</dbReference>
<dbReference type="SUPFAM" id="SSF53271">
    <property type="entry name" value="PRTase-like"/>
    <property type="match status" value="1"/>
</dbReference>
<dbReference type="SUPFAM" id="SSF103473">
    <property type="entry name" value="MFS general substrate transporter"/>
    <property type="match status" value="1"/>
</dbReference>
<evidence type="ECO:0000256" key="13">
    <source>
        <dbReference type="ARBA" id="ARBA00022989"/>
    </source>
</evidence>
<dbReference type="Pfam" id="PF14572">
    <property type="entry name" value="Pribosyl_synth"/>
    <property type="match status" value="1"/>
</dbReference>
<keyword evidence="9" id="KW-0547">Nucleotide-binding</keyword>
<accession>M8CHR7</accession>
<dbReference type="InterPro" id="IPR000836">
    <property type="entry name" value="PRTase_dom"/>
</dbReference>
<evidence type="ECO:0000256" key="14">
    <source>
        <dbReference type="ARBA" id="ARBA00023136"/>
    </source>
</evidence>
<evidence type="ECO:0000256" key="15">
    <source>
        <dbReference type="ARBA" id="ARBA00049535"/>
    </source>
</evidence>
<evidence type="ECO:0000256" key="7">
    <source>
        <dbReference type="ARBA" id="ARBA00022723"/>
    </source>
</evidence>
<dbReference type="AlphaFoldDB" id="M8CHR7"/>
<comment type="subcellular location">
    <subcellularLocation>
        <location evidence="1">Membrane</location>
        <topology evidence="1">Multi-pass membrane protein</topology>
    </subcellularLocation>
</comment>
<dbReference type="InterPro" id="IPR036259">
    <property type="entry name" value="MFS_trans_sf"/>
</dbReference>
<dbReference type="NCBIfam" id="TIGR01251">
    <property type="entry name" value="ribP_PPkin"/>
    <property type="match status" value="1"/>
</dbReference>
<keyword evidence="13" id="KW-1133">Transmembrane helix</keyword>
<dbReference type="GO" id="GO:0022857">
    <property type="term" value="F:transmembrane transporter activity"/>
    <property type="evidence" value="ECO:0007669"/>
    <property type="project" value="InterPro"/>
</dbReference>
<evidence type="ECO:0000256" key="3">
    <source>
        <dbReference type="ARBA" id="ARBA00006478"/>
    </source>
</evidence>
<keyword evidence="5" id="KW-0808">Transferase</keyword>
<evidence type="ECO:0000256" key="4">
    <source>
        <dbReference type="ARBA" id="ARBA00013247"/>
    </source>
</evidence>
<dbReference type="Gene3D" id="1.20.1250.20">
    <property type="entry name" value="MFS general substrate transporter like domains"/>
    <property type="match status" value="1"/>
</dbReference>
<evidence type="ECO:0000256" key="10">
    <source>
        <dbReference type="ARBA" id="ARBA00022777"/>
    </source>
</evidence>
<keyword evidence="12" id="KW-0460">Magnesium</keyword>
<dbReference type="EC" id="2.7.6.1" evidence="4"/>
<dbReference type="InterPro" id="IPR005946">
    <property type="entry name" value="Rib-P_diPkinase"/>
</dbReference>
<name>M8CHR7_AEGTA</name>
<evidence type="ECO:0000256" key="11">
    <source>
        <dbReference type="ARBA" id="ARBA00022840"/>
    </source>
</evidence>
<dbReference type="GO" id="GO:0004749">
    <property type="term" value="F:ribose phosphate diphosphokinase activity"/>
    <property type="evidence" value="ECO:0007669"/>
    <property type="project" value="UniProtKB-EC"/>
</dbReference>
<evidence type="ECO:0000256" key="12">
    <source>
        <dbReference type="ARBA" id="ARBA00022842"/>
    </source>
</evidence>
<proteinExistence type="inferred from homology"/>
<dbReference type="Gene3D" id="3.40.50.2020">
    <property type="match status" value="2"/>
</dbReference>
<keyword evidence="6" id="KW-0812">Transmembrane</keyword>
<dbReference type="CDD" id="cd06223">
    <property type="entry name" value="PRTases_typeI"/>
    <property type="match status" value="1"/>
</dbReference>
<keyword evidence="11" id="KW-0067">ATP-binding</keyword>
<comment type="similarity">
    <text evidence="3">Belongs to the ribose-phosphate pyrophosphokinase family.</text>
</comment>
<dbReference type="InterPro" id="IPR029057">
    <property type="entry name" value="PRTase-like"/>
</dbReference>